<sequence length="335" mass="38130">MDKITREDIKVLVPRRQPRRPQFTPSKTQPRSRLMQRSTKKQILRYNSSTAKESGQDHDAEEEVEPQLRRLSFRLNVYNSILGGIGLVSALCFGVVTVVQADTANKEARIANKIAGKSLFLSWVQTCAQVVDVSNSTLCALVEGYVKDAFWPKSNGTWSTIFIGDLQYLESPFVMVAGVTSLTGLDGYSAIQFDSRGSYYIGGWIWIWPFLLFFPGVVLALPKGRYWEYLYFGWSLIHLHTQFSGYMYLGSTSGDNTGWQLQKRLLAIESLLLLLWFLASGFALRMRNGGDFVTAIMRRTRNGRLSDWDAINCCILELYHVIWLDVMIGFMRQTL</sequence>
<protein>
    <submittedName>
        <fullName evidence="3">Uncharacterized protein</fullName>
    </submittedName>
</protein>
<evidence type="ECO:0000256" key="2">
    <source>
        <dbReference type="SAM" id="Phobius"/>
    </source>
</evidence>
<feature type="transmembrane region" description="Helical" evidence="2">
    <location>
        <begin position="229"/>
        <end position="249"/>
    </location>
</feature>
<organism evidence="3 4">
    <name type="scientific">Hyaloscypha hepaticicola</name>
    <dbReference type="NCBI Taxonomy" id="2082293"/>
    <lineage>
        <taxon>Eukaryota</taxon>
        <taxon>Fungi</taxon>
        <taxon>Dikarya</taxon>
        <taxon>Ascomycota</taxon>
        <taxon>Pezizomycotina</taxon>
        <taxon>Leotiomycetes</taxon>
        <taxon>Helotiales</taxon>
        <taxon>Hyaloscyphaceae</taxon>
        <taxon>Hyaloscypha</taxon>
    </lineage>
</organism>
<dbReference type="Proteomes" id="UP000235672">
    <property type="component" value="Unassembled WGS sequence"/>
</dbReference>
<feature type="transmembrane region" description="Helical" evidence="2">
    <location>
        <begin position="203"/>
        <end position="222"/>
    </location>
</feature>
<keyword evidence="2" id="KW-0472">Membrane</keyword>
<name>A0A2J6QEK6_9HELO</name>
<keyword evidence="4" id="KW-1185">Reference proteome</keyword>
<accession>A0A2J6QEK6</accession>
<feature type="transmembrane region" description="Helical" evidence="2">
    <location>
        <begin position="265"/>
        <end position="284"/>
    </location>
</feature>
<dbReference type="AlphaFoldDB" id="A0A2J6QEK6"/>
<feature type="region of interest" description="Disordered" evidence="1">
    <location>
        <begin position="1"/>
        <end position="41"/>
    </location>
</feature>
<evidence type="ECO:0000313" key="3">
    <source>
        <dbReference type="EMBL" id="PMD24711.1"/>
    </source>
</evidence>
<feature type="transmembrane region" description="Helical" evidence="2">
    <location>
        <begin position="77"/>
        <end position="99"/>
    </location>
</feature>
<proteinExistence type="predicted"/>
<keyword evidence="2" id="KW-1133">Transmembrane helix</keyword>
<feature type="compositionally biased region" description="Basic and acidic residues" evidence="1">
    <location>
        <begin position="1"/>
        <end position="10"/>
    </location>
</feature>
<gene>
    <name evidence="3" type="ORF">NA56DRAFT_700367</name>
</gene>
<keyword evidence="2" id="KW-0812">Transmembrane</keyword>
<evidence type="ECO:0000313" key="4">
    <source>
        <dbReference type="Proteomes" id="UP000235672"/>
    </source>
</evidence>
<dbReference type="EMBL" id="KZ613472">
    <property type="protein sequence ID" value="PMD24711.1"/>
    <property type="molecule type" value="Genomic_DNA"/>
</dbReference>
<dbReference type="OrthoDB" id="10590780at2759"/>
<evidence type="ECO:0000256" key="1">
    <source>
        <dbReference type="SAM" id="MobiDB-lite"/>
    </source>
</evidence>
<reference evidence="3 4" key="1">
    <citation type="submission" date="2016-05" db="EMBL/GenBank/DDBJ databases">
        <title>A degradative enzymes factory behind the ericoid mycorrhizal symbiosis.</title>
        <authorList>
            <consortium name="DOE Joint Genome Institute"/>
            <person name="Martino E."/>
            <person name="Morin E."/>
            <person name="Grelet G."/>
            <person name="Kuo A."/>
            <person name="Kohler A."/>
            <person name="Daghino S."/>
            <person name="Barry K."/>
            <person name="Choi C."/>
            <person name="Cichocki N."/>
            <person name="Clum A."/>
            <person name="Copeland A."/>
            <person name="Hainaut M."/>
            <person name="Haridas S."/>
            <person name="Labutti K."/>
            <person name="Lindquist E."/>
            <person name="Lipzen A."/>
            <person name="Khouja H.-R."/>
            <person name="Murat C."/>
            <person name="Ohm R."/>
            <person name="Olson A."/>
            <person name="Spatafora J."/>
            <person name="Veneault-Fourrey C."/>
            <person name="Henrissat B."/>
            <person name="Grigoriev I."/>
            <person name="Martin F."/>
            <person name="Perotto S."/>
        </authorList>
    </citation>
    <scope>NUCLEOTIDE SEQUENCE [LARGE SCALE GENOMIC DNA]</scope>
    <source>
        <strain evidence="3 4">UAMH 7357</strain>
    </source>
</reference>
<feature type="compositionally biased region" description="Polar residues" evidence="1">
    <location>
        <begin position="23"/>
        <end position="37"/>
    </location>
</feature>